<dbReference type="Proteomes" id="UP000321960">
    <property type="component" value="Unassembled WGS sequence"/>
</dbReference>
<evidence type="ECO:0000313" key="3">
    <source>
        <dbReference type="EMBL" id="GLS66691.1"/>
    </source>
</evidence>
<evidence type="ECO:0000313" key="2">
    <source>
        <dbReference type="EMBL" id="GEP04181.1"/>
    </source>
</evidence>
<feature type="compositionally biased region" description="Low complexity" evidence="1">
    <location>
        <begin position="212"/>
        <end position="225"/>
    </location>
</feature>
<evidence type="ECO:0000313" key="4">
    <source>
        <dbReference type="Proteomes" id="UP000321960"/>
    </source>
</evidence>
<evidence type="ECO:0008006" key="6">
    <source>
        <dbReference type="Google" id="ProtNLM"/>
    </source>
</evidence>
<accession>A0A512J2L3</accession>
<gene>
    <name evidence="3" type="ORF">GCM10007888_50740</name>
    <name evidence="2" type="ORF">MOX02_22190</name>
</gene>
<feature type="compositionally biased region" description="Low complexity" evidence="1">
    <location>
        <begin position="284"/>
        <end position="308"/>
    </location>
</feature>
<reference evidence="3" key="4">
    <citation type="submission" date="2023-01" db="EMBL/GenBank/DDBJ databases">
        <title>Draft genome sequence of Methylobacterium oxalidis strain NBRC 107715.</title>
        <authorList>
            <person name="Sun Q."/>
            <person name="Mori K."/>
        </authorList>
    </citation>
    <scope>NUCLEOTIDE SEQUENCE</scope>
    <source>
        <strain evidence="3">NBRC 107715</strain>
    </source>
</reference>
<feature type="region of interest" description="Disordered" evidence="1">
    <location>
        <begin position="114"/>
        <end position="152"/>
    </location>
</feature>
<dbReference type="EMBL" id="BSPK01000107">
    <property type="protein sequence ID" value="GLS66691.1"/>
    <property type="molecule type" value="Genomic_DNA"/>
</dbReference>
<reference evidence="2 4" key="3">
    <citation type="submission" date="2019-07" db="EMBL/GenBank/DDBJ databases">
        <title>Whole genome shotgun sequence of Methylobacterium oxalidis NBRC 107715.</title>
        <authorList>
            <person name="Hosoyama A."/>
            <person name="Uohara A."/>
            <person name="Ohji S."/>
            <person name="Ichikawa N."/>
        </authorList>
    </citation>
    <scope>NUCLEOTIDE SEQUENCE [LARGE SCALE GENOMIC DNA]</scope>
    <source>
        <strain evidence="2 4">NBRC 107715</strain>
    </source>
</reference>
<dbReference type="SUPFAM" id="SSF50199">
    <property type="entry name" value="Staphylococcal nuclease"/>
    <property type="match status" value="1"/>
</dbReference>
<feature type="region of interest" description="Disordered" evidence="1">
    <location>
        <begin position="1"/>
        <end position="29"/>
    </location>
</feature>
<dbReference type="InterPro" id="IPR035437">
    <property type="entry name" value="SNase_OB-fold_sf"/>
</dbReference>
<reference evidence="3" key="1">
    <citation type="journal article" date="2014" name="Int. J. Syst. Evol. Microbiol.">
        <title>Complete genome of a new Firmicutes species belonging to the dominant human colonic microbiota ('Ruminococcus bicirculans') reveals two chromosomes and a selective capacity to utilize plant glucans.</title>
        <authorList>
            <consortium name="NISC Comparative Sequencing Program"/>
            <person name="Wegmann U."/>
            <person name="Louis P."/>
            <person name="Goesmann A."/>
            <person name="Henrissat B."/>
            <person name="Duncan S.H."/>
            <person name="Flint H.J."/>
        </authorList>
    </citation>
    <scope>NUCLEOTIDE SEQUENCE</scope>
    <source>
        <strain evidence="3">NBRC 107715</strain>
    </source>
</reference>
<name>A0A512J2L3_9HYPH</name>
<evidence type="ECO:0000313" key="5">
    <source>
        <dbReference type="Proteomes" id="UP001156856"/>
    </source>
</evidence>
<dbReference type="Proteomes" id="UP001156856">
    <property type="component" value="Unassembled WGS sequence"/>
</dbReference>
<sequence>MSLTEAAEVLSERPVPETASSQPTADERARLRARIRAAVEAARPQPVALRTLELMALAAAEPDASAAGYRIIDPRTGATRLREPAAEGAGPPADQPLSLEELVAELKRRHPALFLPDPPPEPASEPQALRPARKGGGSKGAGKRLERAPESASDVRAATARFVETQTVLARSLVANSSARGKALAARLGTSFGALRERLDARRAARDPIPDAPTTAGTAPEPAGAPWRERLGQARERIRDAFVADDGTARRRYLAGGLAAVLLAVGAAALVTGRQEPSERAAPADRAGGAAGPQSAPGAAPSQTGPQAPATPPAEPERAAAGEPPPAPANPNEIGGPAEVIDTATLRVGGKLVRLFGVEWVRGGQAEDLTRYLAGRSVTCQPVSGSQNVLCQVDGRDLSEVVLFNGGGRASPEATPDLVAAEDHARSERLGVWKR</sequence>
<reference evidence="5" key="2">
    <citation type="journal article" date="2019" name="Int. J. Syst. Evol. Microbiol.">
        <title>The Global Catalogue of Microorganisms (GCM) 10K type strain sequencing project: providing services to taxonomists for standard genome sequencing and annotation.</title>
        <authorList>
            <consortium name="The Broad Institute Genomics Platform"/>
            <consortium name="The Broad Institute Genome Sequencing Center for Infectious Disease"/>
            <person name="Wu L."/>
            <person name="Ma J."/>
        </authorList>
    </citation>
    <scope>NUCLEOTIDE SEQUENCE [LARGE SCALE GENOMIC DNA]</scope>
    <source>
        <strain evidence="5">NBRC 107715</strain>
    </source>
</reference>
<feature type="region of interest" description="Disordered" evidence="1">
    <location>
        <begin position="203"/>
        <end position="225"/>
    </location>
</feature>
<dbReference type="AlphaFoldDB" id="A0A512J2L3"/>
<evidence type="ECO:0000256" key="1">
    <source>
        <dbReference type="SAM" id="MobiDB-lite"/>
    </source>
</evidence>
<organism evidence="2 4">
    <name type="scientific">Methylobacterium oxalidis</name>
    <dbReference type="NCBI Taxonomy" id="944322"/>
    <lineage>
        <taxon>Bacteria</taxon>
        <taxon>Pseudomonadati</taxon>
        <taxon>Pseudomonadota</taxon>
        <taxon>Alphaproteobacteria</taxon>
        <taxon>Hyphomicrobiales</taxon>
        <taxon>Methylobacteriaceae</taxon>
        <taxon>Methylobacterium</taxon>
    </lineage>
</organism>
<proteinExistence type="predicted"/>
<feature type="region of interest" description="Disordered" evidence="1">
    <location>
        <begin position="273"/>
        <end position="337"/>
    </location>
</feature>
<comment type="caution">
    <text evidence="2">The sequence shown here is derived from an EMBL/GenBank/DDBJ whole genome shotgun (WGS) entry which is preliminary data.</text>
</comment>
<protein>
    <recommendedName>
        <fullName evidence="6">Nuclease</fullName>
    </recommendedName>
</protein>
<dbReference type="EMBL" id="BJZU01000038">
    <property type="protein sequence ID" value="GEP04181.1"/>
    <property type="molecule type" value="Genomic_DNA"/>
</dbReference>
<keyword evidence="5" id="KW-1185">Reference proteome</keyword>